<organism evidence="1">
    <name type="scientific">uncultured Blastococcus sp</name>
    <dbReference type="NCBI Taxonomy" id="217144"/>
    <lineage>
        <taxon>Bacteria</taxon>
        <taxon>Bacillati</taxon>
        <taxon>Actinomycetota</taxon>
        <taxon>Actinomycetes</taxon>
        <taxon>Geodermatophilales</taxon>
        <taxon>Geodermatophilaceae</taxon>
        <taxon>Blastococcus</taxon>
        <taxon>environmental samples</taxon>
    </lineage>
</organism>
<name>A0A6J4HYH8_9ACTN</name>
<protein>
    <submittedName>
        <fullName evidence="1">Uncharacterized protein</fullName>
    </submittedName>
</protein>
<evidence type="ECO:0000313" key="1">
    <source>
        <dbReference type="EMBL" id="CAA9237051.1"/>
    </source>
</evidence>
<proteinExistence type="predicted"/>
<accession>A0A6J4HYH8</accession>
<gene>
    <name evidence="1" type="ORF">AVDCRST_MAG57-1330</name>
</gene>
<dbReference type="EMBL" id="CADCTI010000122">
    <property type="protein sequence ID" value="CAA9237051.1"/>
    <property type="molecule type" value="Genomic_DNA"/>
</dbReference>
<sequence length="66" mass="7854">MYDRLRLTANRIRSKVLCRSNRHMWALRRNPEVGGPEAHYETCRRCGKERTAYVPSKSRDWGWFGA</sequence>
<reference evidence="1" key="1">
    <citation type="submission" date="2020-02" db="EMBL/GenBank/DDBJ databases">
        <authorList>
            <person name="Meier V. D."/>
        </authorList>
    </citation>
    <scope>NUCLEOTIDE SEQUENCE</scope>
    <source>
        <strain evidence="1">AVDCRST_MAG57</strain>
    </source>
</reference>
<dbReference type="AlphaFoldDB" id="A0A6J4HYH8"/>